<feature type="domain" description="YCII-related" evidence="2">
    <location>
        <begin position="23"/>
        <end position="109"/>
    </location>
</feature>
<proteinExistence type="inferred from homology"/>
<evidence type="ECO:0000313" key="4">
    <source>
        <dbReference type="Proteomes" id="UP001160550"/>
    </source>
</evidence>
<evidence type="ECO:0000259" key="2">
    <source>
        <dbReference type="Pfam" id="PF03795"/>
    </source>
</evidence>
<dbReference type="Proteomes" id="UP001160550">
    <property type="component" value="Unassembled WGS sequence"/>
</dbReference>
<sequence>MGDDGATREFLVLSRGQWRRDAAPEEIQAAIDGFYDWLDARIAAGHMVTGHRLAREGATIYARGVALDGPFGETKELVGGYWFVRAPSLAEAAALLSDSPTLPLGLFYELRPLEHERASAWARTNETPD</sequence>
<organism evidence="3 4">
    <name type="scientific">Luteimonas composti</name>
    <dbReference type="NCBI Taxonomy" id="398257"/>
    <lineage>
        <taxon>Bacteria</taxon>
        <taxon>Pseudomonadati</taxon>
        <taxon>Pseudomonadota</taxon>
        <taxon>Gammaproteobacteria</taxon>
        <taxon>Lysobacterales</taxon>
        <taxon>Lysobacteraceae</taxon>
        <taxon>Luteimonas</taxon>
    </lineage>
</organism>
<comment type="caution">
    <text evidence="3">The sequence shown here is derived from an EMBL/GenBank/DDBJ whole genome shotgun (WGS) entry which is preliminary data.</text>
</comment>
<dbReference type="InterPro" id="IPR005545">
    <property type="entry name" value="YCII"/>
</dbReference>
<name>A0ABT6MMY3_9GAMM</name>
<reference evidence="3" key="1">
    <citation type="journal article" date="2007" name="Int. J. Syst. Evol. Microbiol.">
        <title>Luteimonas composti sp. nov., a moderately thermophilic bacterium isolated from food waste.</title>
        <authorList>
            <person name="Young C.C."/>
            <person name="Kampfer P."/>
            <person name="Chen W.M."/>
            <person name="Yen W.S."/>
            <person name="Arun A.B."/>
            <person name="Lai W.A."/>
            <person name="Shen F.T."/>
            <person name="Rekha P.D."/>
            <person name="Lin K.Y."/>
            <person name="Chou J.H."/>
        </authorList>
    </citation>
    <scope>NUCLEOTIDE SEQUENCE</scope>
    <source>
        <strain evidence="3">CC-YY355</strain>
    </source>
</reference>
<dbReference type="PANTHER" id="PTHR35174">
    <property type="entry name" value="BLL7171 PROTEIN-RELATED"/>
    <property type="match status" value="1"/>
</dbReference>
<dbReference type="SUPFAM" id="SSF54909">
    <property type="entry name" value="Dimeric alpha+beta barrel"/>
    <property type="match status" value="1"/>
</dbReference>
<comment type="similarity">
    <text evidence="1">Belongs to the YciI family.</text>
</comment>
<dbReference type="Gene3D" id="3.30.70.1060">
    <property type="entry name" value="Dimeric alpha+beta barrel"/>
    <property type="match status" value="1"/>
</dbReference>
<dbReference type="Pfam" id="PF03795">
    <property type="entry name" value="YCII"/>
    <property type="match status" value="1"/>
</dbReference>
<gene>
    <name evidence="3" type="ORF">QF205_02520</name>
</gene>
<evidence type="ECO:0000256" key="1">
    <source>
        <dbReference type="ARBA" id="ARBA00007689"/>
    </source>
</evidence>
<dbReference type="PANTHER" id="PTHR35174:SF3">
    <property type="entry name" value="BLL7171 PROTEIN"/>
    <property type="match status" value="1"/>
</dbReference>
<dbReference type="RefSeq" id="WP_280941154.1">
    <property type="nucleotide sequence ID" value="NZ_JARYGX010000007.1"/>
</dbReference>
<keyword evidence="4" id="KW-1185">Reference proteome</keyword>
<evidence type="ECO:0000313" key="3">
    <source>
        <dbReference type="EMBL" id="MDH7451952.1"/>
    </source>
</evidence>
<accession>A0ABT6MMY3</accession>
<dbReference type="EMBL" id="JARYGX010000007">
    <property type="protein sequence ID" value="MDH7451952.1"/>
    <property type="molecule type" value="Genomic_DNA"/>
</dbReference>
<protein>
    <submittedName>
        <fullName evidence="3">YciI family protein</fullName>
    </submittedName>
</protein>
<dbReference type="InterPro" id="IPR011008">
    <property type="entry name" value="Dimeric_a/b-barrel"/>
</dbReference>
<reference evidence="3" key="2">
    <citation type="submission" date="2023-04" db="EMBL/GenBank/DDBJ databases">
        <authorList>
            <person name="Sun J.-Q."/>
        </authorList>
    </citation>
    <scope>NUCLEOTIDE SEQUENCE</scope>
    <source>
        <strain evidence="3">CC-YY355</strain>
    </source>
</reference>